<keyword evidence="3" id="KW-0812">Transmembrane</keyword>
<accession>A0ABU2U7G2</accession>
<feature type="transmembrane region" description="Helical" evidence="3">
    <location>
        <begin position="12"/>
        <end position="35"/>
    </location>
</feature>
<evidence type="ECO:0000256" key="2">
    <source>
        <dbReference type="SAM" id="MobiDB-lite"/>
    </source>
</evidence>
<keyword evidence="3" id="KW-0472">Membrane</keyword>
<evidence type="ECO:0000313" key="6">
    <source>
        <dbReference type="Proteomes" id="UP001183809"/>
    </source>
</evidence>
<name>A0ABU2U7G2_9ACTN</name>
<evidence type="ECO:0000259" key="4">
    <source>
        <dbReference type="Pfam" id="PF06525"/>
    </source>
</evidence>
<gene>
    <name evidence="5" type="ORF">RM764_39425</name>
</gene>
<proteinExistence type="predicted"/>
<comment type="caution">
    <text evidence="5">The sequence shown here is derived from an EMBL/GenBank/DDBJ whole genome shotgun (WGS) entry which is preliminary data.</text>
</comment>
<dbReference type="Gene3D" id="2.60.40.420">
    <property type="entry name" value="Cupredoxins - blue copper proteins"/>
    <property type="match status" value="1"/>
</dbReference>
<organism evidence="5 6">
    <name type="scientific">Streptomyces gibsoniae</name>
    <dbReference type="NCBI Taxonomy" id="3075529"/>
    <lineage>
        <taxon>Bacteria</taxon>
        <taxon>Bacillati</taxon>
        <taxon>Actinomycetota</taxon>
        <taxon>Actinomycetes</taxon>
        <taxon>Kitasatosporales</taxon>
        <taxon>Streptomycetaceae</taxon>
        <taxon>Streptomyces</taxon>
    </lineage>
</organism>
<keyword evidence="1" id="KW-0479">Metal-binding</keyword>
<sequence>MMWYDGGWVWGSWFIDVAFTVLFWVLLIAGIMALVRYLTGAHHQQSGPPPGPGERRWGSKEAEDLLAERFARGEINEDEVQTPSHVAAGARVITGRRRGMWLVIAMAAALVLGLATTAFLAATGAFRATTPASTQGTPCSAPASAAGAVDVTVDDMGRMTRGPGGPTPTGGRPAWHGMGMMRMVTHPSSVPAGKVTLRVANTGALTHEVVVLPLPASQSVGERAVGSNGKVAETGSLGEASRTCGTGSGDGIAPGATGWSTVTLEPGRYELVCNFPGHYAAGMYTELDVRR</sequence>
<dbReference type="SUPFAM" id="SSF49503">
    <property type="entry name" value="Cupredoxins"/>
    <property type="match status" value="1"/>
</dbReference>
<evidence type="ECO:0000256" key="1">
    <source>
        <dbReference type="ARBA" id="ARBA00022723"/>
    </source>
</evidence>
<evidence type="ECO:0000256" key="3">
    <source>
        <dbReference type="SAM" id="Phobius"/>
    </source>
</evidence>
<feature type="domain" description="Sulfocyanin-like C-terminal" evidence="4">
    <location>
        <begin position="190"/>
        <end position="288"/>
    </location>
</feature>
<dbReference type="RefSeq" id="WP_311700417.1">
    <property type="nucleotide sequence ID" value="NZ_JAVREY010000090.1"/>
</dbReference>
<feature type="transmembrane region" description="Helical" evidence="3">
    <location>
        <begin position="101"/>
        <end position="126"/>
    </location>
</feature>
<dbReference type="InterPro" id="IPR033138">
    <property type="entry name" value="Cu_oxidase_CS"/>
</dbReference>
<dbReference type="EMBL" id="JAVREY010000090">
    <property type="protein sequence ID" value="MDT0468976.1"/>
    <property type="molecule type" value="Genomic_DNA"/>
</dbReference>
<dbReference type="PROSITE" id="PS00079">
    <property type="entry name" value="MULTICOPPER_OXIDASE1"/>
    <property type="match status" value="1"/>
</dbReference>
<dbReference type="Proteomes" id="UP001183809">
    <property type="component" value="Unassembled WGS sequence"/>
</dbReference>
<protein>
    <submittedName>
        <fullName evidence="5">Sulfocyanin-like copper-binding protein</fullName>
    </submittedName>
</protein>
<dbReference type="InterPro" id="IPR049544">
    <property type="entry name" value="SoxE-like_C"/>
</dbReference>
<reference evidence="6" key="1">
    <citation type="submission" date="2023-07" db="EMBL/GenBank/DDBJ databases">
        <title>30 novel species of actinomycetes from the DSMZ collection.</title>
        <authorList>
            <person name="Nouioui I."/>
        </authorList>
    </citation>
    <scope>NUCLEOTIDE SEQUENCE [LARGE SCALE GENOMIC DNA]</scope>
    <source>
        <strain evidence="6">DSM 41699</strain>
    </source>
</reference>
<dbReference type="InterPro" id="IPR008972">
    <property type="entry name" value="Cupredoxin"/>
</dbReference>
<evidence type="ECO:0000313" key="5">
    <source>
        <dbReference type="EMBL" id="MDT0468976.1"/>
    </source>
</evidence>
<keyword evidence="6" id="KW-1185">Reference proteome</keyword>
<feature type="region of interest" description="Disordered" evidence="2">
    <location>
        <begin position="230"/>
        <end position="249"/>
    </location>
</feature>
<keyword evidence="3" id="KW-1133">Transmembrane helix</keyword>
<dbReference type="Pfam" id="PF06525">
    <property type="entry name" value="SoxE"/>
    <property type="match status" value="1"/>
</dbReference>